<keyword evidence="3 6" id="KW-1133">Transmembrane helix</keyword>
<dbReference type="PANTHER" id="PTHR23112:SF0">
    <property type="entry name" value="TRANSMEMBRANE PROTEIN 116"/>
    <property type="match status" value="1"/>
</dbReference>
<dbReference type="Pfam" id="PF11710">
    <property type="entry name" value="Git3"/>
    <property type="match status" value="1"/>
</dbReference>
<evidence type="ECO:0000259" key="7">
    <source>
        <dbReference type="Pfam" id="PF11710"/>
    </source>
</evidence>
<comment type="subcellular location">
    <subcellularLocation>
        <location evidence="1">Membrane</location>
        <topology evidence="1">Multi-pass membrane protein</topology>
    </subcellularLocation>
</comment>
<evidence type="ECO:0000256" key="1">
    <source>
        <dbReference type="ARBA" id="ARBA00004141"/>
    </source>
</evidence>
<accession>A0A5C5FQ61</accession>
<feature type="compositionally biased region" description="Gly residues" evidence="5">
    <location>
        <begin position="377"/>
        <end position="388"/>
    </location>
</feature>
<dbReference type="Gene3D" id="1.20.1070.10">
    <property type="entry name" value="Rhodopsin 7-helix transmembrane proteins"/>
    <property type="match status" value="1"/>
</dbReference>
<name>A0A5C5FQ61_9BASI</name>
<keyword evidence="4 6" id="KW-0472">Membrane</keyword>
<dbReference type="Proteomes" id="UP000311382">
    <property type="component" value="Unassembled WGS sequence"/>
</dbReference>
<organism evidence="8 9">
    <name type="scientific">Rhodotorula diobovata</name>
    <dbReference type="NCBI Taxonomy" id="5288"/>
    <lineage>
        <taxon>Eukaryota</taxon>
        <taxon>Fungi</taxon>
        <taxon>Dikarya</taxon>
        <taxon>Basidiomycota</taxon>
        <taxon>Pucciniomycotina</taxon>
        <taxon>Microbotryomycetes</taxon>
        <taxon>Sporidiobolales</taxon>
        <taxon>Sporidiobolaceae</taxon>
        <taxon>Rhodotorula</taxon>
    </lineage>
</organism>
<feature type="transmembrane region" description="Helical" evidence="6">
    <location>
        <begin position="12"/>
        <end position="35"/>
    </location>
</feature>
<evidence type="ECO:0000256" key="4">
    <source>
        <dbReference type="ARBA" id="ARBA00023136"/>
    </source>
</evidence>
<dbReference type="GO" id="GO:0004930">
    <property type="term" value="F:G protein-coupled receptor activity"/>
    <property type="evidence" value="ECO:0007669"/>
    <property type="project" value="TreeGrafter"/>
</dbReference>
<feature type="compositionally biased region" description="Polar residues" evidence="5">
    <location>
        <begin position="346"/>
        <end position="355"/>
    </location>
</feature>
<feature type="transmembrane region" description="Helical" evidence="6">
    <location>
        <begin position="47"/>
        <end position="67"/>
    </location>
</feature>
<keyword evidence="2 6" id="KW-0812">Transmembrane</keyword>
<dbReference type="PANTHER" id="PTHR23112">
    <property type="entry name" value="G PROTEIN-COUPLED RECEPTOR 157-RELATED"/>
    <property type="match status" value="1"/>
</dbReference>
<feature type="compositionally biased region" description="Low complexity" evidence="5">
    <location>
        <begin position="326"/>
        <end position="343"/>
    </location>
</feature>
<feature type="region of interest" description="Disordered" evidence="5">
    <location>
        <begin position="287"/>
        <end position="407"/>
    </location>
</feature>
<dbReference type="GO" id="GO:0005886">
    <property type="term" value="C:plasma membrane"/>
    <property type="evidence" value="ECO:0007669"/>
    <property type="project" value="TreeGrafter"/>
</dbReference>
<dbReference type="OrthoDB" id="100006at2759"/>
<evidence type="ECO:0000256" key="2">
    <source>
        <dbReference type="ARBA" id="ARBA00022692"/>
    </source>
</evidence>
<feature type="transmembrane region" description="Helical" evidence="6">
    <location>
        <begin position="457"/>
        <end position="480"/>
    </location>
</feature>
<dbReference type="SUPFAM" id="SSF81321">
    <property type="entry name" value="Family A G protein-coupled receptor-like"/>
    <property type="match status" value="1"/>
</dbReference>
<evidence type="ECO:0000313" key="9">
    <source>
        <dbReference type="Proteomes" id="UP000311382"/>
    </source>
</evidence>
<comment type="caution">
    <text evidence="8">The sequence shown here is derived from an EMBL/GenBank/DDBJ whole genome shotgun (WGS) entry which is preliminary data.</text>
</comment>
<dbReference type="GO" id="GO:0007189">
    <property type="term" value="P:adenylate cyclase-activating G protein-coupled receptor signaling pathway"/>
    <property type="evidence" value="ECO:0007669"/>
    <property type="project" value="TreeGrafter"/>
</dbReference>
<evidence type="ECO:0000313" key="8">
    <source>
        <dbReference type="EMBL" id="TNY18074.1"/>
    </source>
</evidence>
<protein>
    <recommendedName>
        <fullName evidence="7">Glucose receptor Git3-like N-terminal domain-containing protein</fullName>
    </recommendedName>
</protein>
<gene>
    <name evidence="8" type="ORF">DMC30DRAFT_419198</name>
</gene>
<feature type="region of interest" description="Disordered" evidence="5">
    <location>
        <begin position="245"/>
        <end position="275"/>
    </location>
</feature>
<evidence type="ECO:0000256" key="5">
    <source>
        <dbReference type="SAM" id="MobiDB-lite"/>
    </source>
</evidence>
<feature type="transmembrane region" description="Helical" evidence="6">
    <location>
        <begin position="87"/>
        <end position="105"/>
    </location>
</feature>
<dbReference type="AlphaFoldDB" id="A0A5C5FQ61"/>
<feature type="compositionally biased region" description="Polar residues" evidence="5">
    <location>
        <begin position="266"/>
        <end position="275"/>
    </location>
</feature>
<dbReference type="EMBL" id="SOZI01000158">
    <property type="protein sequence ID" value="TNY18074.1"/>
    <property type="molecule type" value="Genomic_DNA"/>
</dbReference>
<keyword evidence="9" id="KW-1185">Reference proteome</keyword>
<feature type="domain" description="Glucose receptor Git3-like N-terminal" evidence="7">
    <location>
        <begin position="14"/>
        <end position="197"/>
    </location>
</feature>
<feature type="transmembrane region" description="Helical" evidence="6">
    <location>
        <begin position="170"/>
        <end position="192"/>
    </location>
</feature>
<evidence type="ECO:0000256" key="6">
    <source>
        <dbReference type="SAM" id="Phobius"/>
    </source>
</evidence>
<feature type="transmembrane region" description="Helical" evidence="6">
    <location>
        <begin position="414"/>
        <end position="437"/>
    </location>
</feature>
<dbReference type="InterPro" id="IPR023041">
    <property type="entry name" value="Glucose_rcpt_Git3-like_N"/>
</dbReference>
<evidence type="ECO:0000256" key="3">
    <source>
        <dbReference type="ARBA" id="ARBA00022989"/>
    </source>
</evidence>
<reference evidence="8 9" key="1">
    <citation type="submission" date="2019-03" db="EMBL/GenBank/DDBJ databases">
        <title>Rhodosporidium diobovatum UCD-FST 08-225 genome sequencing, assembly, and annotation.</title>
        <authorList>
            <person name="Fakankun I.U."/>
            <person name="Fristensky B."/>
            <person name="Levin D.B."/>
        </authorList>
    </citation>
    <scope>NUCLEOTIDE SEQUENCE [LARGE SCALE GENOMIC DNA]</scope>
    <source>
        <strain evidence="8 9">UCD-FST 08-225</strain>
    </source>
</reference>
<proteinExistence type="predicted"/>
<sequence>MSTPVATTPVWASAVSVALSALSVLGGAAIAVGWFMSAQRSHLRQKLILGLGLTDFTQGVTTMIGSALQLSGNPYDTNSPACNGSGFVYQTCVIANACWTLVIAATTYTTLVHPFSRCTAWLESPYAFLVVTGVILVVALTPSIAVTAVYDMVNAGGLCWLRSGTRSAQLTLFVPRAFALVGVISLYVRLFIFFRRRDVGILDSTSDRRDPEDDDDARGAKRLSVASLSARLAVWNRRRSSDTIYQPTPQYARPSVPLDPIPGSPVQFNESFSARSRNPAVDSALLAARDDDERISPSTTPLPTPSFLDEDAVRNERKASVTVSFSGLDPSSSDGSSPDLPGGASHPTSSLTPSSRSKRLSSGAPPRTSDTRRGDRGGGGGGSGGGTGSQSDGNHQGSRTRRMSLTPRQVNKRLSLLMAVFPLAYCALVAVAVARLIQEISTRERAPTGLLWTSRFLINSMGLIDGVLYVLVQVAFRWWVKRDST</sequence>
<feature type="transmembrane region" description="Helical" evidence="6">
    <location>
        <begin position="126"/>
        <end position="150"/>
    </location>
</feature>
<dbReference type="STRING" id="5288.A0A5C5FQ61"/>